<keyword evidence="9" id="KW-0408">Iron</keyword>
<dbReference type="EMBL" id="CABFPH010000115">
    <property type="protein sequence ID" value="VUD74310.1"/>
    <property type="molecule type" value="Genomic_DNA"/>
</dbReference>
<evidence type="ECO:0000256" key="11">
    <source>
        <dbReference type="ARBA" id="ARBA00050776"/>
    </source>
</evidence>
<dbReference type="PANTHER" id="PTHR11601">
    <property type="entry name" value="CYSTEINE DESULFURYLASE FAMILY MEMBER"/>
    <property type="match status" value="1"/>
</dbReference>
<reference evidence="15 16" key="1">
    <citation type="submission" date="2019-06" db="EMBL/GenBank/DDBJ databases">
        <authorList>
            <person name="Rodrigo-Torres L."/>
            <person name="Arahal R. D."/>
            <person name="Lucena T."/>
        </authorList>
    </citation>
    <scope>NUCLEOTIDE SEQUENCE [LARGE SCALE GENOMIC DNA]</scope>
    <source>
        <strain evidence="15 16">SB0023/3</strain>
    </source>
</reference>
<dbReference type="Pfam" id="PF00266">
    <property type="entry name" value="Aminotran_5"/>
    <property type="match status" value="1"/>
</dbReference>
<comment type="catalytic activity">
    <reaction evidence="11">
        <text>(sulfur carrier)-H + L-cysteine = (sulfur carrier)-SH + L-alanine</text>
        <dbReference type="Rhea" id="RHEA:43892"/>
        <dbReference type="Rhea" id="RHEA-COMP:14737"/>
        <dbReference type="Rhea" id="RHEA-COMP:14739"/>
        <dbReference type="ChEBI" id="CHEBI:29917"/>
        <dbReference type="ChEBI" id="CHEBI:35235"/>
        <dbReference type="ChEBI" id="CHEBI:57972"/>
        <dbReference type="ChEBI" id="CHEBI:64428"/>
        <dbReference type="EC" id="2.8.1.7"/>
    </reaction>
</comment>
<dbReference type="Proteomes" id="UP000410984">
    <property type="component" value="Unassembled WGS sequence"/>
</dbReference>
<comment type="cofactor">
    <cofactor evidence="1 12">
        <name>pyridoxal 5'-phosphate</name>
        <dbReference type="ChEBI" id="CHEBI:597326"/>
    </cofactor>
</comment>
<dbReference type="Gene3D" id="3.40.640.10">
    <property type="entry name" value="Type I PLP-dependent aspartate aminotransferase-like (Major domain)"/>
    <property type="match status" value="1"/>
</dbReference>
<dbReference type="PANTHER" id="PTHR11601:SF34">
    <property type="entry name" value="CYSTEINE DESULFURASE"/>
    <property type="match status" value="1"/>
</dbReference>
<dbReference type="EC" id="2.8.1.7" evidence="4"/>
<keyword evidence="6 15" id="KW-0808">Transferase</keyword>
<organism evidence="15 16">
    <name type="scientific">Methylobacterium symbioticum</name>
    <dbReference type="NCBI Taxonomy" id="2584084"/>
    <lineage>
        <taxon>Bacteria</taxon>
        <taxon>Pseudomonadati</taxon>
        <taxon>Pseudomonadota</taxon>
        <taxon>Alphaproteobacteria</taxon>
        <taxon>Hyphomicrobiales</taxon>
        <taxon>Methylobacteriaceae</taxon>
        <taxon>Methylobacterium</taxon>
    </lineage>
</organism>
<evidence type="ECO:0000259" key="14">
    <source>
        <dbReference type="Pfam" id="PF00266"/>
    </source>
</evidence>
<evidence type="ECO:0000313" key="15">
    <source>
        <dbReference type="EMBL" id="VUD74310.1"/>
    </source>
</evidence>
<evidence type="ECO:0000256" key="7">
    <source>
        <dbReference type="ARBA" id="ARBA00022723"/>
    </source>
</evidence>
<evidence type="ECO:0000256" key="13">
    <source>
        <dbReference type="SAM" id="MobiDB-lite"/>
    </source>
</evidence>
<evidence type="ECO:0000313" key="16">
    <source>
        <dbReference type="Proteomes" id="UP000410984"/>
    </source>
</evidence>
<evidence type="ECO:0000256" key="8">
    <source>
        <dbReference type="ARBA" id="ARBA00022898"/>
    </source>
</evidence>
<evidence type="ECO:0000256" key="10">
    <source>
        <dbReference type="ARBA" id="ARBA00023014"/>
    </source>
</evidence>
<comment type="function">
    <text evidence="2">Catalyzes the removal of elemental sulfur atoms from cysteine to produce alanine. Seems to participate in the biosynthesis of the nitrogenase metalloclusters by providing the inorganic sulfur required for the Fe-S core formation.</text>
</comment>
<dbReference type="AlphaFoldDB" id="A0A509EJH8"/>
<keyword evidence="7" id="KW-0479">Metal-binding</keyword>
<dbReference type="InterPro" id="IPR020578">
    <property type="entry name" value="Aminotrans_V_PyrdxlP_BS"/>
</dbReference>
<feature type="domain" description="Aminotransferase class V" evidence="14">
    <location>
        <begin position="22"/>
        <end position="385"/>
    </location>
</feature>
<keyword evidence="16" id="KW-1185">Reference proteome</keyword>
<dbReference type="SUPFAM" id="SSF53383">
    <property type="entry name" value="PLP-dependent transferases"/>
    <property type="match status" value="1"/>
</dbReference>
<evidence type="ECO:0000256" key="2">
    <source>
        <dbReference type="ARBA" id="ARBA00003120"/>
    </source>
</evidence>
<dbReference type="GO" id="GO:0031071">
    <property type="term" value="F:cysteine desulfurase activity"/>
    <property type="evidence" value="ECO:0007669"/>
    <property type="project" value="UniProtKB-EC"/>
</dbReference>
<name>A0A509EJH8_9HYPH</name>
<keyword evidence="8" id="KW-0663">Pyridoxal phosphate</keyword>
<dbReference type="OrthoDB" id="9808002at2"/>
<evidence type="ECO:0000256" key="6">
    <source>
        <dbReference type="ARBA" id="ARBA00022679"/>
    </source>
</evidence>
<feature type="region of interest" description="Disordered" evidence="13">
    <location>
        <begin position="1"/>
        <end position="29"/>
    </location>
</feature>
<protein>
    <recommendedName>
        <fullName evidence="5">Cysteine desulfurase</fullName>
        <ecNumber evidence="4">2.8.1.7</ecNumber>
    </recommendedName>
</protein>
<dbReference type="InterPro" id="IPR015424">
    <property type="entry name" value="PyrdxlP-dep_Trfase"/>
</dbReference>
<proteinExistence type="inferred from homology"/>
<dbReference type="PROSITE" id="PS00595">
    <property type="entry name" value="AA_TRANSFER_CLASS_5"/>
    <property type="match status" value="1"/>
</dbReference>
<evidence type="ECO:0000256" key="1">
    <source>
        <dbReference type="ARBA" id="ARBA00001933"/>
    </source>
</evidence>
<dbReference type="InterPro" id="IPR016454">
    <property type="entry name" value="Cysteine_dSase"/>
</dbReference>
<evidence type="ECO:0000256" key="3">
    <source>
        <dbReference type="ARBA" id="ARBA00006490"/>
    </source>
</evidence>
<dbReference type="PIRSF" id="PIRSF005572">
    <property type="entry name" value="NifS"/>
    <property type="match status" value="1"/>
</dbReference>
<gene>
    <name evidence="15" type="primary">nifS</name>
    <name evidence="15" type="ORF">MET9862_04939</name>
</gene>
<accession>A0A509EJH8</accession>
<evidence type="ECO:0000256" key="5">
    <source>
        <dbReference type="ARBA" id="ARBA00013558"/>
    </source>
</evidence>
<dbReference type="GO" id="GO:0051536">
    <property type="term" value="F:iron-sulfur cluster binding"/>
    <property type="evidence" value="ECO:0007669"/>
    <property type="project" value="UniProtKB-KW"/>
</dbReference>
<dbReference type="InterPro" id="IPR015421">
    <property type="entry name" value="PyrdxlP-dep_Trfase_major"/>
</dbReference>
<dbReference type="InterPro" id="IPR015422">
    <property type="entry name" value="PyrdxlP-dep_Trfase_small"/>
</dbReference>
<keyword evidence="10" id="KW-0411">Iron-sulfur</keyword>
<evidence type="ECO:0000256" key="4">
    <source>
        <dbReference type="ARBA" id="ARBA00012239"/>
    </source>
</evidence>
<evidence type="ECO:0000256" key="12">
    <source>
        <dbReference type="RuleBase" id="RU004504"/>
    </source>
</evidence>
<dbReference type="Gene3D" id="3.90.1150.10">
    <property type="entry name" value="Aspartate Aminotransferase, domain 1"/>
    <property type="match status" value="1"/>
</dbReference>
<evidence type="ECO:0000256" key="9">
    <source>
        <dbReference type="ARBA" id="ARBA00023004"/>
    </source>
</evidence>
<dbReference type="InterPro" id="IPR000192">
    <property type="entry name" value="Aminotrans_V_dom"/>
</dbReference>
<feature type="compositionally biased region" description="Basic and acidic residues" evidence="13">
    <location>
        <begin position="1"/>
        <end position="18"/>
    </location>
</feature>
<sequence>MSQDVRQDTRQDLKDRGAPRAYLDHNATSPVRPEVATAVAGALALPGNPSSVHAEGRAARAALDQARAQLARLVGAAPAQVVFTSGGTEAANAVLSGALRRSGLPAPTRLLIGATEHPCVSAGHRFPDGAVTVLPVTEAGLIDLGALANHLAALSDETVLISVHAANNETGIVQPLAEIVALARAHGRALVHSDAVQAVAKIPLDFAALGLDALTLSGHKFAAPKGVGALVLAEGVTLEAAFLRGGGQESRLRCGTEALPALVGMGAAAEIAARVLPEESARLAALRDALEAGVLAIAPEAVVFGAGVARLPNTLSFAVPGLDAPTALIRLDLAGVAVSSGSACASGKVARSPVLAAMGVSPALAAGALRVSLGWNTRAEDLPRFLRAFERVIHTLYRRQGEAA</sequence>
<dbReference type="Gene3D" id="1.10.260.50">
    <property type="match status" value="1"/>
</dbReference>
<dbReference type="RefSeq" id="WP_142585622.1">
    <property type="nucleotide sequence ID" value="NZ_CABFPH010000115.1"/>
</dbReference>
<comment type="similarity">
    <text evidence="3">Belongs to the class-V pyridoxal-phosphate-dependent aminotransferase family. NifS/IscS subfamily.</text>
</comment>
<dbReference type="GO" id="GO:0046872">
    <property type="term" value="F:metal ion binding"/>
    <property type="evidence" value="ECO:0007669"/>
    <property type="project" value="UniProtKB-KW"/>
</dbReference>